<dbReference type="KEGG" id="lum:CNR27_14415"/>
<accession>A0A290XH70</accession>
<dbReference type="InterPro" id="IPR041614">
    <property type="entry name" value="DprA_WH"/>
</dbReference>
<keyword evidence="6" id="KW-1185">Reference proteome</keyword>
<dbReference type="Proteomes" id="UP000218968">
    <property type="component" value="Chromosome"/>
</dbReference>
<evidence type="ECO:0000313" key="5">
    <source>
        <dbReference type="EMBL" id="ATD68480.1"/>
    </source>
</evidence>
<dbReference type="Pfam" id="PF02481">
    <property type="entry name" value="DNA_processg_A"/>
    <property type="match status" value="1"/>
</dbReference>
<dbReference type="InterPro" id="IPR057666">
    <property type="entry name" value="DrpA_SLOG"/>
</dbReference>
<dbReference type="PANTHER" id="PTHR43022:SF1">
    <property type="entry name" value="PROTEIN SMF"/>
    <property type="match status" value="1"/>
</dbReference>
<dbReference type="RefSeq" id="WP_096299869.1">
    <property type="nucleotide sequence ID" value="NZ_CP023406.1"/>
</dbReference>
<dbReference type="InterPro" id="IPR036388">
    <property type="entry name" value="WH-like_DNA-bd_sf"/>
</dbReference>
<sequence>MDDDRDLQAVLRLIHAGGAAAPRRALLSMPGGPASALDAGPAVWRAAGLDARQCALLAGDAPDIDRWHDWLTATSARQLIAWHDPDYPALLRRMSAPPLALFVEGDVARLWRAGIAVVGSRAPTVGGRDNAATFARRFAVAGFAVVSGLASGIDAAAHAAALDADGDTVAVLGSGIDQPYPRSNTRLHARIVGTGTVVSEYPPGTPARREQFPSRNRIVAGLALGTLVVEAAHRSGALITARLAADAGREVFAIPGSIHNPMARGCHRLLRDGATLVETAEEVIDALAAIAAGLADALQGRLCAPIQRGKTIPAVPAEQQASPSSDGDPDYHRLWNALGHDPTGMDELISRSGLTVARASAMLLSMELDGRVAAAHGRYSRKS</sequence>
<dbReference type="SUPFAM" id="SSF102405">
    <property type="entry name" value="MCP/YpsA-like"/>
    <property type="match status" value="1"/>
</dbReference>
<dbReference type="NCBIfam" id="TIGR00732">
    <property type="entry name" value="dprA"/>
    <property type="match status" value="1"/>
</dbReference>
<dbReference type="Pfam" id="PF17782">
    <property type="entry name" value="WHD_DprA"/>
    <property type="match status" value="1"/>
</dbReference>
<comment type="similarity">
    <text evidence="1">Belongs to the DprA/Smf family.</text>
</comment>
<dbReference type="PANTHER" id="PTHR43022">
    <property type="entry name" value="PROTEIN SMF"/>
    <property type="match status" value="1"/>
</dbReference>
<evidence type="ECO:0000259" key="3">
    <source>
        <dbReference type="Pfam" id="PF02481"/>
    </source>
</evidence>
<proteinExistence type="inferred from homology"/>
<dbReference type="AlphaFoldDB" id="A0A290XH70"/>
<reference evidence="6" key="1">
    <citation type="submission" date="2017-09" db="EMBL/GenBank/DDBJ databases">
        <title>Luteimonas liuhanmingii sp.nov., isolated from the intestinal contents of Tibetan Plateau Pika in Yushu, Qinghai Province, China.</title>
        <authorList>
            <person name="Gui Z."/>
        </authorList>
    </citation>
    <scope>NUCLEOTIDE SEQUENCE [LARGE SCALE GENOMIC DNA]</scope>
    <source>
        <strain evidence="6">100111</strain>
    </source>
</reference>
<feature type="domain" description="DprA winged helix" evidence="4">
    <location>
        <begin position="320"/>
        <end position="377"/>
    </location>
</feature>
<dbReference type="Gene3D" id="1.10.10.10">
    <property type="entry name" value="Winged helix-like DNA-binding domain superfamily/Winged helix DNA-binding domain"/>
    <property type="match status" value="1"/>
</dbReference>
<evidence type="ECO:0000313" key="6">
    <source>
        <dbReference type="Proteomes" id="UP000218968"/>
    </source>
</evidence>
<dbReference type="OrthoDB" id="9785707at2"/>
<organism evidence="5 6">
    <name type="scientific">Luteimonas chenhongjianii</name>
    <dbReference type="NCBI Taxonomy" id="2006110"/>
    <lineage>
        <taxon>Bacteria</taxon>
        <taxon>Pseudomonadati</taxon>
        <taxon>Pseudomonadota</taxon>
        <taxon>Gammaproteobacteria</taxon>
        <taxon>Lysobacterales</taxon>
        <taxon>Lysobacteraceae</taxon>
        <taxon>Luteimonas</taxon>
    </lineage>
</organism>
<evidence type="ECO:0000259" key="4">
    <source>
        <dbReference type="Pfam" id="PF17782"/>
    </source>
</evidence>
<feature type="domain" description="Smf/DprA SLOG" evidence="3">
    <location>
        <begin position="79"/>
        <end position="287"/>
    </location>
</feature>
<dbReference type="InterPro" id="IPR003488">
    <property type="entry name" value="DprA"/>
</dbReference>
<gene>
    <name evidence="5" type="primary">dprA</name>
    <name evidence="5" type="ORF">CNR27_14415</name>
</gene>
<dbReference type="GO" id="GO:0009294">
    <property type="term" value="P:DNA-mediated transformation"/>
    <property type="evidence" value="ECO:0007669"/>
    <property type="project" value="InterPro"/>
</dbReference>
<evidence type="ECO:0000256" key="1">
    <source>
        <dbReference type="ARBA" id="ARBA00006525"/>
    </source>
</evidence>
<protein>
    <submittedName>
        <fullName evidence="5">DNA-protecting protein DprA</fullName>
    </submittedName>
</protein>
<evidence type="ECO:0000256" key="2">
    <source>
        <dbReference type="SAM" id="MobiDB-lite"/>
    </source>
</evidence>
<name>A0A290XH70_9GAMM</name>
<feature type="region of interest" description="Disordered" evidence="2">
    <location>
        <begin position="313"/>
        <end position="332"/>
    </location>
</feature>
<dbReference type="Gene3D" id="3.40.50.450">
    <property type="match status" value="1"/>
</dbReference>
<dbReference type="EMBL" id="CP023406">
    <property type="protein sequence ID" value="ATD68480.1"/>
    <property type="molecule type" value="Genomic_DNA"/>
</dbReference>